<keyword evidence="2" id="KW-1185">Reference proteome</keyword>
<dbReference type="Proteomes" id="UP001642540">
    <property type="component" value="Unassembled WGS sequence"/>
</dbReference>
<evidence type="ECO:0000313" key="1">
    <source>
        <dbReference type="EMBL" id="CAL8143661.1"/>
    </source>
</evidence>
<name>A0ABP1S5F6_9HEXA</name>
<evidence type="ECO:0000313" key="2">
    <source>
        <dbReference type="Proteomes" id="UP001642540"/>
    </source>
</evidence>
<gene>
    <name evidence="1" type="ORF">ODALV1_LOCUS29789</name>
</gene>
<dbReference type="EMBL" id="CAXLJM020000160">
    <property type="protein sequence ID" value="CAL8143661.1"/>
    <property type="molecule type" value="Genomic_DNA"/>
</dbReference>
<comment type="caution">
    <text evidence="1">The sequence shown here is derived from an EMBL/GenBank/DDBJ whole genome shotgun (WGS) entry which is preliminary data.</text>
</comment>
<reference evidence="1 2" key="1">
    <citation type="submission" date="2024-08" db="EMBL/GenBank/DDBJ databases">
        <authorList>
            <person name="Cucini C."/>
            <person name="Frati F."/>
        </authorList>
    </citation>
    <scope>NUCLEOTIDE SEQUENCE [LARGE SCALE GENOMIC DNA]</scope>
</reference>
<accession>A0ABP1S5F6</accession>
<proteinExistence type="predicted"/>
<organism evidence="1 2">
    <name type="scientific">Orchesella dallaii</name>
    <dbReference type="NCBI Taxonomy" id="48710"/>
    <lineage>
        <taxon>Eukaryota</taxon>
        <taxon>Metazoa</taxon>
        <taxon>Ecdysozoa</taxon>
        <taxon>Arthropoda</taxon>
        <taxon>Hexapoda</taxon>
        <taxon>Collembola</taxon>
        <taxon>Entomobryomorpha</taxon>
        <taxon>Entomobryoidea</taxon>
        <taxon>Orchesellidae</taxon>
        <taxon>Orchesellinae</taxon>
        <taxon>Orchesella</taxon>
    </lineage>
</organism>
<protein>
    <submittedName>
        <fullName evidence="1">Uncharacterized protein</fullName>
    </submittedName>
</protein>
<sequence length="62" mass="7541">MSTCVCHTYPHLDRTPPRNFYERESQQEKTYYFLERAKRRKKPNWLGKSDYGTPMKAKLIPF</sequence>